<accession>A0A8T0NZU1</accession>
<gene>
    <name evidence="1" type="ORF">PVAP13_9KG475026</name>
</gene>
<evidence type="ECO:0000313" key="2">
    <source>
        <dbReference type="Proteomes" id="UP000823388"/>
    </source>
</evidence>
<protein>
    <submittedName>
        <fullName evidence="1">Uncharacterized protein</fullName>
    </submittedName>
</protein>
<comment type="caution">
    <text evidence="1">The sequence shown here is derived from an EMBL/GenBank/DDBJ whole genome shotgun (WGS) entry which is preliminary data.</text>
</comment>
<proteinExistence type="predicted"/>
<name>A0A8T0NZU1_PANVG</name>
<sequence length="114" mass="13159">MCLHGHGHGRRHHWRLVFVEQRTPTTSSALVPRQIRCFTSLILRPPFGDEPIPILDLERRVLVARKQWGNDCVAPNYFVYRREPSDQRPAEYGAQICVHAWGRADTATDKPMSI</sequence>
<reference evidence="1" key="1">
    <citation type="submission" date="2020-05" db="EMBL/GenBank/DDBJ databases">
        <title>WGS assembly of Panicum virgatum.</title>
        <authorList>
            <person name="Lovell J.T."/>
            <person name="Jenkins J."/>
            <person name="Shu S."/>
            <person name="Juenger T.E."/>
            <person name="Schmutz J."/>
        </authorList>
    </citation>
    <scope>NUCLEOTIDE SEQUENCE</scope>
    <source>
        <strain evidence="1">AP13</strain>
    </source>
</reference>
<dbReference type="Proteomes" id="UP000823388">
    <property type="component" value="Chromosome 9K"/>
</dbReference>
<organism evidence="1 2">
    <name type="scientific">Panicum virgatum</name>
    <name type="common">Blackwell switchgrass</name>
    <dbReference type="NCBI Taxonomy" id="38727"/>
    <lineage>
        <taxon>Eukaryota</taxon>
        <taxon>Viridiplantae</taxon>
        <taxon>Streptophyta</taxon>
        <taxon>Embryophyta</taxon>
        <taxon>Tracheophyta</taxon>
        <taxon>Spermatophyta</taxon>
        <taxon>Magnoliopsida</taxon>
        <taxon>Liliopsida</taxon>
        <taxon>Poales</taxon>
        <taxon>Poaceae</taxon>
        <taxon>PACMAD clade</taxon>
        <taxon>Panicoideae</taxon>
        <taxon>Panicodae</taxon>
        <taxon>Paniceae</taxon>
        <taxon>Panicinae</taxon>
        <taxon>Panicum</taxon>
        <taxon>Panicum sect. Hiantes</taxon>
    </lineage>
</organism>
<dbReference type="EMBL" id="CM029053">
    <property type="protein sequence ID" value="KAG2552646.1"/>
    <property type="molecule type" value="Genomic_DNA"/>
</dbReference>
<evidence type="ECO:0000313" key="1">
    <source>
        <dbReference type="EMBL" id="KAG2552646.1"/>
    </source>
</evidence>
<keyword evidence="2" id="KW-1185">Reference proteome</keyword>
<dbReference type="AlphaFoldDB" id="A0A8T0NZU1"/>